<dbReference type="FunFam" id="3.30.70.240:FF:000002">
    <property type="entry name" value="GTP-binding protein TypA"/>
    <property type="match status" value="1"/>
</dbReference>
<dbReference type="InterPro" id="IPR006298">
    <property type="entry name" value="BipA"/>
</dbReference>
<dbReference type="SUPFAM" id="SSF50447">
    <property type="entry name" value="Translation proteins"/>
    <property type="match status" value="1"/>
</dbReference>
<dbReference type="InterPro" id="IPR035651">
    <property type="entry name" value="BipA_V"/>
</dbReference>
<feature type="domain" description="Tr-type G" evidence="5">
    <location>
        <begin position="5"/>
        <end position="200"/>
    </location>
</feature>
<dbReference type="GO" id="GO:0010467">
    <property type="term" value="P:gene expression"/>
    <property type="evidence" value="ECO:0007669"/>
    <property type="project" value="UniProtKB-ARBA"/>
</dbReference>
<dbReference type="InterPro" id="IPR047042">
    <property type="entry name" value="BipA_II"/>
</dbReference>
<organism evidence="6 7">
    <name type="scientific">Paenibacillus graminis</name>
    <dbReference type="NCBI Taxonomy" id="189425"/>
    <lineage>
        <taxon>Bacteria</taxon>
        <taxon>Bacillati</taxon>
        <taxon>Bacillota</taxon>
        <taxon>Bacilli</taxon>
        <taxon>Bacillales</taxon>
        <taxon>Paenibacillaceae</taxon>
        <taxon>Paenibacillus</taxon>
    </lineage>
</organism>
<comment type="subcellular location">
    <subcellularLocation>
        <location evidence="4">Cytoplasm</location>
    </subcellularLocation>
    <text evidence="4">Binds to ribosomes.</text>
</comment>
<dbReference type="SUPFAM" id="SSF54980">
    <property type="entry name" value="EF-G C-terminal domain-like"/>
    <property type="match status" value="2"/>
</dbReference>
<dbReference type="NCBIfam" id="TIGR00231">
    <property type="entry name" value="small_GTP"/>
    <property type="match status" value="1"/>
</dbReference>
<dbReference type="CDD" id="cd03691">
    <property type="entry name" value="BipA_TypA_II"/>
    <property type="match status" value="1"/>
</dbReference>
<keyword evidence="4" id="KW-0378">Hydrolase</keyword>
<keyword evidence="4" id="KW-0963">Cytoplasm</keyword>
<evidence type="ECO:0000313" key="7">
    <source>
        <dbReference type="Proteomes" id="UP000029500"/>
    </source>
</evidence>
<keyword evidence="4" id="KW-0694">RNA-binding</keyword>
<dbReference type="GO" id="GO:1990904">
    <property type="term" value="C:ribonucleoprotein complex"/>
    <property type="evidence" value="ECO:0007669"/>
    <property type="project" value="TreeGrafter"/>
</dbReference>
<keyword evidence="1 4" id="KW-0547">Nucleotide-binding</keyword>
<dbReference type="EMBL" id="CP009287">
    <property type="protein sequence ID" value="AIQ70473.1"/>
    <property type="molecule type" value="Genomic_DNA"/>
</dbReference>
<dbReference type="eggNOG" id="COG1217">
    <property type="taxonomic scope" value="Bacteria"/>
</dbReference>
<dbReference type="InterPro" id="IPR000795">
    <property type="entry name" value="T_Tr_GTP-bd_dom"/>
</dbReference>
<dbReference type="HOGENOM" id="CLU_017016_4_0_9"/>
<dbReference type="InterPro" id="IPR035647">
    <property type="entry name" value="EFG_III/V"/>
</dbReference>
<dbReference type="SUPFAM" id="SSF52540">
    <property type="entry name" value="P-loop containing nucleoside triphosphate hydrolases"/>
    <property type="match status" value="1"/>
</dbReference>
<gene>
    <name evidence="4" type="primary">bipA</name>
    <name evidence="6" type="ORF">PGRAT_24705</name>
</gene>
<reference evidence="6 7" key="1">
    <citation type="submission" date="2014-08" db="EMBL/GenBank/DDBJ databases">
        <title>Comparative genomics of the Paenibacillus odorifer group.</title>
        <authorList>
            <person name="den Bakker H.C."/>
            <person name="Tsai Y.-C."/>
            <person name="Martin N."/>
            <person name="Korlach J."/>
            <person name="Wiedmann M."/>
        </authorList>
    </citation>
    <scope>NUCLEOTIDE SEQUENCE [LARGE SCALE GENOMIC DNA]</scope>
    <source>
        <strain evidence="6 7">DSM 15220</strain>
    </source>
</reference>
<dbReference type="PROSITE" id="PS00301">
    <property type="entry name" value="G_TR_1"/>
    <property type="match status" value="1"/>
</dbReference>
<dbReference type="GO" id="GO:0005829">
    <property type="term" value="C:cytosol"/>
    <property type="evidence" value="ECO:0007669"/>
    <property type="project" value="TreeGrafter"/>
</dbReference>
<dbReference type="Gene3D" id="2.40.30.10">
    <property type="entry name" value="Translation factors"/>
    <property type="match status" value="1"/>
</dbReference>
<evidence type="ECO:0000256" key="3">
    <source>
        <dbReference type="ARBA" id="ARBA00048548"/>
    </source>
</evidence>
<dbReference type="InterPro" id="IPR004161">
    <property type="entry name" value="EFTu-like_2"/>
</dbReference>
<dbReference type="STRING" id="189425.PGRAT_24705"/>
<dbReference type="GO" id="GO:0043022">
    <property type="term" value="F:ribosome binding"/>
    <property type="evidence" value="ECO:0007669"/>
    <property type="project" value="UniProtKB-UniRule"/>
</dbReference>
<dbReference type="FunFam" id="2.40.30.10:FF:000016">
    <property type="entry name" value="GTP-binding protein TypA"/>
    <property type="match status" value="1"/>
</dbReference>
<proteinExistence type="inferred from homology"/>
<dbReference type="KEGG" id="pgm:PGRAT_24705"/>
<dbReference type="PROSITE" id="PS51722">
    <property type="entry name" value="G_TR_2"/>
    <property type="match status" value="1"/>
</dbReference>
<evidence type="ECO:0000256" key="4">
    <source>
        <dbReference type="HAMAP-Rule" id="MF_00849"/>
    </source>
</evidence>
<feature type="binding site" evidence="4">
    <location>
        <begin position="17"/>
        <end position="22"/>
    </location>
    <ligand>
        <name>GTP</name>
        <dbReference type="ChEBI" id="CHEBI:37565"/>
    </ligand>
</feature>
<evidence type="ECO:0000259" key="5">
    <source>
        <dbReference type="PROSITE" id="PS51722"/>
    </source>
</evidence>
<dbReference type="InterPro" id="IPR000640">
    <property type="entry name" value="EFG_V-like"/>
</dbReference>
<dbReference type="InterPro" id="IPR048876">
    <property type="entry name" value="BipA_C"/>
</dbReference>
<dbReference type="Pfam" id="PF21018">
    <property type="entry name" value="BipA_C"/>
    <property type="match status" value="1"/>
</dbReference>
<feature type="binding site" evidence="4">
    <location>
        <begin position="130"/>
        <end position="133"/>
    </location>
    <ligand>
        <name>GTP</name>
        <dbReference type="ChEBI" id="CHEBI:37565"/>
    </ligand>
</feature>
<keyword evidence="7" id="KW-1185">Reference proteome</keyword>
<dbReference type="EC" id="3.6.5.-" evidence="4"/>
<dbReference type="Gene3D" id="3.40.50.300">
    <property type="entry name" value="P-loop containing nucleotide triphosphate hydrolases"/>
    <property type="match status" value="1"/>
</dbReference>
<comment type="catalytic activity">
    <reaction evidence="3 4">
        <text>GTP + H2O = GDP + phosphate + H(+)</text>
        <dbReference type="Rhea" id="RHEA:19669"/>
        <dbReference type="ChEBI" id="CHEBI:15377"/>
        <dbReference type="ChEBI" id="CHEBI:15378"/>
        <dbReference type="ChEBI" id="CHEBI:37565"/>
        <dbReference type="ChEBI" id="CHEBI:43474"/>
        <dbReference type="ChEBI" id="CHEBI:58189"/>
    </reaction>
</comment>
<keyword evidence="2 4" id="KW-0342">GTP-binding</keyword>
<name>A0A089MG68_9BACL</name>
<keyword evidence="4" id="KW-0699">rRNA-binding</keyword>
<dbReference type="InterPro" id="IPR031157">
    <property type="entry name" value="G_TR_CS"/>
</dbReference>
<dbReference type="PRINTS" id="PR00315">
    <property type="entry name" value="ELONGATNFCT"/>
</dbReference>
<dbReference type="InterPro" id="IPR047041">
    <property type="entry name" value="BipA_GTP-bd_dom"/>
</dbReference>
<dbReference type="CDD" id="cd16263">
    <property type="entry name" value="BipA_III"/>
    <property type="match status" value="1"/>
</dbReference>
<keyword evidence="4" id="KW-0690">Ribosome biogenesis</keyword>
<dbReference type="Pfam" id="PF14492">
    <property type="entry name" value="EFG_III"/>
    <property type="match status" value="1"/>
</dbReference>
<comment type="function">
    <text evidence="4">A 50S ribosomal subunit assembly protein with GTPase activity, required for 50S subunit assembly at low temperatures, may also play a role in translation. Binds GTP and analogs. Binds the 70S ribosome between the 30S and 50S subunits, in a similar position as ribosome-bound EF-G; it contacts a number of ribosomal proteins, both rRNAs and the A-site tRNA.</text>
</comment>
<accession>A0A089MG68</accession>
<dbReference type="InterPro" id="IPR027417">
    <property type="entry name" value="P-loop_NTPase"/>
</dbReference>
<dbReference type="InterPro" id="IPR047043">
    <property type="entry name" value="BipA_III"/>
</dbReference>
<evidence type="ECO:0000256" key="1">
    <source>
        <dbReference type="ARBA" id="ARBA00022741"/>
    </source>
</evidence>
<sequence>MHSRKDIRNIAIIAHVDHGKTTLVDQLLQQSGIFSAHEHLQERAMDSNDLERERGITILAKNTAITYKEFLINIVDTPGHADFGGEVERIMKMVDGVLLVVDAYEGCMPQTKFVLRKALEQHLTPIVVVNKIDRPAARPKEVIDEVLDLFIELEASDDQLEFPVVYASALNGTSSMDAEKQDDTMLALYETIVEHIPAPTEKVEEPLQFLVTLMDYNEYLGRIAIGRVNRGVIKQGQSVTVIMRDGKSKTARIEKLFGFQGLKRVETDEAGAGDIVAIAGIKDINIGETIADPQNPEALPVLKIDEPTMQMTFLVNNSPFAGREGKWVTSRKLRERLFKELETDVSLRVQETDSPDAFIVSGRGELHLGILIENMRREGYEMQVSKPEVIVKEIDGAKMEPLERLMIDIPEESMGAVMESLGTRKAEMVNMINHGTGQVRLEFLIPARGLIGYNTYFLTLTRGYGVMNHAFDSYAPLIGGQVGGRHQGVLVSSETGNTTLYGMMGVEDRGILFLEPGTEIYEGMIVGEHTRDNDIIVNICKEKQLTNVRSATKDETVKMKTPRLFSLEGALEYLNDDEYCEITPKSVRLRKKILNKGERERVEKQRKAAQASQA</sequence>
<dbReference type="GO" id="GO:0000049">
    <property type="term" value="F:tRNA binding"/>
    <property type="evidence" value="ECO:0007669"/>
    <property type="project" value="UniProtKB-KW"/>
</dbReference>
<dbReference type="FunFam" id="2.40.50.250:FF:000001">
    <property type="entry name" value="GTP-binding protein TypA"/>
    <property type="match status" value="1"/>
</dbReference>
<dbReference type="GO" id="GO:0009409">
    <property type="term" value="P:response to cold"/>
    <property type="evidence" value="ECO:0007669"/>
    <property type="project" value="UniProtKB-ARBA"/>
</dbReference>
<dbReference type="InterPro" id="IPR005225">
    <property type="entry name" value="Small_GTP-bd"/>
</dbReference>
<dbReference type="OrthoDB" id="9801591at2"/>
<dbReference type="FunFam" id="3.30.70.870:FF:000003">
    <property type="entry name" value="GTP-binding protein TypA"/>
    <property type="match status" value="1"/>
</dbReference>
<dbReference type="AlphaFoldDB" id="A0A089MG68"/>
<dbReference type="Pfam" id="PF00009">
    <property type="entry name" value="GTP_EFTU"/>
    <property type="match status" value="1"/>
</dbReference>
<comment type="similarity">
    <text evidence="4">Belongs to the TRAFAC class translation factor GTPase superfamily. Classic translation factor GTPase family. BipA subfamily.</text>
</comment>
<dbReference type="FunFam" id="3.40.50.300:FF:000055">
    <property type="entry name" value="GTP-binding protein TypA"/>
    <property type="match status" value="1"/>
</dbReference>
<dbReference type="Gene3D" id="3.30.70.870">
    <property type="entry name" value="Elongation Factor G (Translational Gtpase), domain 3"/>
    <property type="match status" value="1"/>
</dbReference>
<dbReference type="PANTHER" id="PTHR42908:SF8">
    <property type="entry name" value="TR-TYPE G DOMAIN-CONTAINING PROTEIN"/>
    <property type="match status" value="1"/>
</dbReference>
<comment type="subunit">
    <text evidence="4">Monomer.</text>
</comment>
<evidence type="ECO:0000313" key="6">
    <source>
        <dbReference type="EMBL" id="AIQ70473.1"/>
    </source>
</evidence>
<dbReference type="GO" id="GO:0019843">
    <property type="term" value="F:rRNA binding"/>
    <property type="evidence" value="ECO:0007669"/>
    <property type="project" value="UniProtKB-KW"/>
</dbReference>
<dbReference type="InterPro" id="IPR041095">
    <property type="entry name" value="EFG_II"/>
</dbReference>
<dbReference type="NCBIfam" id="TIGR01394">
    <property type="entry name" value="TypA_BipA"/>
    <property type="match status" value="1"/>
</dbReference>
<dbReference type="Gene3D" id="2.40.50.250">
    <property type="entry name" value="bipa protein"/>
    <property type="match status" value="1"/>
</dbReference>
<dbReference type="RefSeq" id="WP_025708352.1">
    <property type="nucleotide sequence ID" value="NZ_CP009287.1"/>
</dbReference>
<dbReference type="HAMAP" id="MF_00849">
    <property type="entry name" value="BipA"/>
    <property type="match status" value="1"/>
</dbReference>
<dbReference type="Proteomes" id="UP000029500">
    <property type="component" value="Chromosome"/>
</dbReference>
<dbReference type="PANTHER" id="PTHR42908">
    <property type="entry name" value="TRANSLATION ELONGATION FACTOR-RELATED"/>
    <property type="match status" value="1"/>
</dbReference>
<dbReference type="GO" id="GO:0005525">
    <property type="term" value="F:GTP binding"/>
    <property type="evidence" value="ECO:0007669"/>
    <property type="project" value="UniProtKB-UniRule"/>
</dbReference>
<keyword evidence="4" id="KW-0820">tRNA-binding</keyword>
<dbReference type="InterPro" id="IPR042116">
    <property type="entry name" value="TypA/BipA_C"/>
</dbReference>
<evidence type="ECO:0000256" key="2">
    <source>
        <dbReference type="ARBA" id="ARBA00023134"/>
    </source>
</evidence>
<dbReference type="GO" id="GO:0000027">
    <property type="term" value="P:ribosomal large subunit assembly"/>
    <property type="evidence" value="ECO:0007669"/>
    <property type="project" value="UniProtKB-UniRule"/>
</dbReference>
<dbReference type="Pfam" id="PF00679">
    <property type="entry name" value="EFG_C"/>
    <property type="match status" value="1"/>
</dbReference>
<dbReference type="Gene3D" id="3.30.70.240">
    <property type="match status" value="1"/>
</dbReference>
<dbReference type="CDD" id="cd03710">
    <property type="entry name" value="BipA_TypA_C"/>
    <property type="match status" value="1"/>
</dbReference>
<dbReference type="CDD" id="cd01891">
    <property type="entry name" value="TypA_BipA"/>
    <property type="match status" value="1"/>
</dbReference>
<protein>
    <recommendedName>
        <fullName evidence="4">Large ribosomal subunit assembly factor BipA</fullName>
        <ecNumber evidence="4">3.6.5.-</ecNumber>
    </recommendedName>
    <alternativeName>
        <fullName evidence="4">GTP-binding protein BipA</fullName>
    </alternativeName>
</protein>
<dbReference type="GO" id="GO:0003924">
    <property type="term" value="F:GTPase activity"/>
    <property type="evidence" value="ECO:0007669"/>
    <property type="project" value="UniProtKB-UniRule"/>
</dbReference>
<dbReference type="InterPro" id="IPR009000">
    <property type="entry name" value="Transl_B-barrel_sf"/>
</dbReference>
<dbReference type="Pfam" id="PF03144">
    <property type="entry name" value="GTP_EFTU_D2"/>
    <property type="match status" value="1"/>
</dbReference>